<dbReference type="AlphaFoldDB" id="A0A7W4Z5V9"/>
<accession>A0A7W4Z5V9</accession>
<evidence type="ECO:0000256" key="1">
    <source>
        <dbReference type="SAM" id="SignalP"/>
    </source>
</evidence>
<comment type="caution">
    <text evidence="2">The sequence shown here is derived from an EMBL/GenBank/DDBJ whole genome shotgun (WGS) entry which is preliminary data.</text>
</comment>
<dbReference type="Gene3D" id="2.60.40.3110">
    <property type="match status" value="1"/>
</dbReference>
<dbReference type="InterPro" id="IPR000015">
    <property type="entry name" value="Fimb_usher"/>
</dbReference>
<gene>
    <name evidence="2" type="ORF">FHR99_001788</name>
</gene>
<dbReference type="GO" id="GO:0009279">
    <property type="term" value="C:cell outer membrane"/>
    <property type="evidence" value="ECO:0007669"/>
    <property type="project" value="TreeGrafter"/>
</dbReference>
<proteinExistence type="predicted"/>
<dbReference type="Gene3D" id="2.60.40.2610">
    <property type="entry name" value="Outer membrane usher protein FimD, plug domain"/>
    <property type="match status" value="1"/>
</dbReference>
<evidence type="ECO:0000313" key="3">
    <source>
        <dbReference type="Proteomes" id="UP000537130"/>
    </source>
</evidence>
<name>A0A7W4Z5V9_9GAMM</name>
<sequence>MARSLNLLIFTSLLLGFSAQADWNELPWVETSTLSPQKIDLIIDGRTVRTDIRAILHGDSDVYLRAVDMLSAGLPIDLDGQVQVDGYPFLPLRSINGYRISLSKGALTLVSTQATKPNSPQTPEFAPFQGPRKSIPLGSRDVDSVKLRLILNQQDAERELTLLQHLDRWLISRDDLLALELPLPELAPLVIDGTLYLEIDNLWPYKVAIDPQWSLLSIDTRARPNTEQAEETWVELQVNESQQPRLVKVFADDEQQFLLDETTFAESKLQTPEAQSSSPDLYAIDDLNNVIPVFDSKRQALALYARSDAFIPSELSGNEDYLVEPDFSQRGALLNYALFSSHTDEKDQVSGQFEMGAFWGRGFLSSQHLIRNITDDDRENIRLETNLRVDWPEKMRSLIIGDTLNEGGAWGRPTRFGGLRWGTNFSTQPGFITFPTQLITGESVVPSTVDIFIDNSRRASSSIEPGAFTINEVPTVTGAGEMRIVTRDLFGRESVVTRPFYASSQLLKPGLHDYSYELGVIRNNFTRESNDYATDFASGTHRYGFSHWYTGEVRAELSSEVNSIGTAATVVWPAVAEFNFALAGSRDADSLSGTLTSVGVRRQARQFSFGARGTWRSRHFQQLGTSPESELDAFESTGFASVGMGKYGGLSLSHIQRRKRNEADNEFATLQYSLSLPYNAHFSLSYLEPLDDVLERSASASISIPLGRSTSITSNARRQASTSRYRTQLRKNLPAGNGFGYQLAHEDGNSDRIEAGVNWRNPISHIQVQSSHLDTQTEYRTAVDGGVAFFGSRPYLTQRLNQSFALVEVPDLPDASIYRDNQLLARTNASGKAIVPGLRDYQRNRIRLGDTKLPLDIQVASLEQIAVPAYRQGVKIRFSIKKARWVGFRLLDNSGNPAPSGTQFLNPATGEKSQTGIAGQAYIESPPGDHEMQAWWQDTFCRFRLNVPAASEPLPDLGDITCL</sequence>
<dbReference type="PANTHER" id="PTHR30451:SF5">
    <property type="entry name" value="SLR0019 PROTEIN"/>
    <property type="match status" value="1"/>
</dbReference>
<reference evidence="2 3" key="1">
    <citation type="submission" date="2020-08" db="EMBL/GenBank/DDBJ databases">
        <title>Genomic Encyclopedia of Type Strains, Phase III (KMG-III): the genomes of soil and plant-associated and newly described type strains.</title>
        <authorList>
            <person name="Whitman W."/>
        </authorList>
    </citation>
    <scope>NUCLEOTIDE SEQUENCE [LARGE SCALE GENOMIC DNA]</scope>
    <source>
        <strain evidence="2 3">CECT 8654</strain>
    </source>
</reference>
<feature type="chain" id="PRO_5031146151" evidence="1">
    <location>
        <begin position="22"/>
        <end position="963"/>
    </location>
</feature>
<dbReference type="Pfam" id="PF00577">
    <property type="entry name" value="Usher"/>
    <property type="match status" value="1"/>
</dbReference>
<organism evidence="2 3">
    <name type="scientific">Litorivivens lipolytica</name>
    <dbReference type="NCBI Taxonomy" id="1524264"/>
    <lineage>
        <taxon>Bacteria</taxon>
        <taxon>Pseudomonadati</taxon>
        <taxon>Pseudomonadota</taxon>
        <taxon>Gammaproteobacteria</taxon>
        <taxon>Litorivivens</taxon>
    </lineage>
</organism>
<protein>
    <submittedName>
        <fullName evidence="2">Outer membrane usher protein</fullName>
    </submittedName>
</protein>
<dbReference type="EMBL" id="JACHWY010000002">
    <property type="protein sequence ID" value="MBB3047522.1"/>
    <property type="molecule type" value="Genomic_DNA"/>
</dbReference>
<evidence type="ECO:0000313" key="2">
    <source>
        <dbReference type="EMBL" id="MBB3047522.1"/>
    </source>
</evidence>
<dbReference type="GO" id="GO:0009297">
    <property type="term" value="P:pilus assembly"/>
    <property type="evidence" value="ECO:0007669"/>
    <property type="project" value="InterPro"/>
</dbReference>
<feature type="signal peptide" evidence="1">
    <location>
        <begin position="1"/>
        <end position="21"/>
    </location>
</feature>
<dbReference type="GO" id="GO:0015473">
    <property type="term" value="F:fimbrial usher porin activity"/>
    <property type="evidence" value="ECO:0007669"/>
    <property type="project" value="InterPro"/>
</dbReference>
<dbReference type="InterPro" id="IPR042186">
    <property type="entry name" value="FimD_plug_dom"/>
</dbReference>
<keyword evidence="1" id="KW-0732">Signal</keyword>
<dbReference type="PANTHER" id="PTHR30451">
    <property type="entry name" value="OUTER MEMBRANE USHER PROTEIN"/>
    <property type="match status" value="1"/>
</dbReference>
<keyword evidence="3" id="KW-1185">Reference proteome</keyword>
<dbReference type="RefSeq" id="WP_183410300.1">
    <property type="nucleotide sequence ID" value="NZ_JACHWY010000002.1"/>
</dbReference>
<dbReference type="Proteomes" id="UP000537130">
    <property type="component" value="Unassembled WGS sequence"/>
</dbReference>